<keyword evidence="4 9" id="KW-0812">Transmembrane</keyword>
<feature type="transmembrane region" description="Helical" evidence="9">
    <location>
        <begin position="156"/>
        <end position="174"/>
    </location>
</feature>
<feature type="transmembrane region" description="Helical" evidence="9">
    <location>
        <begin position="369"/>
        <end position="392"/>
    </location>
</feature>
<evidence type="ECO:0000256" key="4">
    <source>
        <dbReference type="ARBA" id="ARBA00022692"/>
    </source>
</evidence>
<feature type="transmembrane region" description="Helical" evidence="9">
    <location>
        <begin position="297"/>
        <end position="318"/>
    </location>
</feature>
<feature type="domain" description="Amino acid transporter transmembrane" evidence="10">
    <location>
        <begin position="37"/>
        <end position="393"/>
    </location>
</feature>
<keyword evidence="5" id="KW-0029">Amino-acid transport</keyword>
<feature type="transmembrane region" description="Helical" evidence="9">
    <location>
        <begin position="256"/>
        <end position="277"/>
    </location>
</feature>
<evidence type="ECO:0000256" key="2">
    <source>
        <dbReference type="ARBA" id="ARBA00008066"/>
    </source>
</evidence>
<feature type="transmembrane region" description="Helical" evidence="9">
    <location>
        <begin position="221"/>
        <end position="244"/>
    </location>
</feature>
<dbReference type="GO" id="GO:0016020">
    <property type="term" value="C:membrane"/>
    <property type="evidence" value="ECO:0007669"/>
    <property type="project" value="UniProtKB-SubCell"/>
</dbReference>
<dbReference type="OrthoDB" id="28208at2759"/>
<evidence type="ECO:0000256" key="8">
    <source>
        <dbReference type="SAM" id="MobiDB-lite"/>
    </source>
</evidence>
<gene>
    <name evidence="11" type="ORF">K493DRAFT_337709</name>
</gene>
<proteinExistence type="inferred from homology"/>
<evidence type="ECO:0000256" key="3">
    <source>
        <dbReference type="ARBA" id="ARBA00022448"/>
    </source>
</evidence>
<accession>A0A1Y1Y9C4</accession>
<comment type="subcellular location">
    <subcellularLocation>
        <location evidence="1">Membrane</location>
        <topology evidence="1">Multi-pass membrane protein</topology>
    </subcellularLocation>
</comment>
<dbReference type="Pfam" id="PF01490">
    <property type="entry name" value="Aa_trans"/>
    <property type="match status" value="1"/>
</dbReference>
<dbReference type="GO" id="GO:0015179">
    <property type="term" value="F:L-amino acid transmembrane transporter activity"/>
    <property type="evidence" value="ECO:0007669"/>
    <property type="project" value="TreeGrafter"/>
</dbReference>
<evidence type="ECO:0000256" key="5">
    <source>
        <dbReference type="ARBA" id="ARBA00022970"/>
    </source>
</evidence>
<feature type="compositionally biased region" description="Basic and acidic residues" evidence="8">
    <location>
        <begin position="1"/>
        <end position="17"/>
    </location>
</feature>
<feature type="transmembrane region" description="Helical" evidence="9">
    <location>
        <begin position="343"/>
        <end position="363"/>
    </location>
</feature>
<dbReference type="PANTHER" id="PTHR22950">
    <property type="entry name" value="AMINO ACID TRANSPORTER"/>
    <property type="match status" value="1"/>
</dbReference>
<dbReference type="InterPro" id="IPR013057">
    <property type="entry name" value="AA_transpt_TM"/>
</dbReference>
<keyword evidence="3" id="KW-0813">Transport</keyword>
<feature type="transmembrane region" description="Helical" evidence="9">
    <location>
        <begin position="426"/>
        <end position="447"/>
    </location>
</feature>
<keyword evidence="12" id="KW-1185">Reference proteome</keyword>
<keyword evidence="7 9" id="KW-0472">Membrane</keyword>
<evidence type="ECO:0000256" key="6">
    <source>
        <dbReference type="ARBA" id="ARBA00022989"/>
    </source>
</evidence>
<evidence type="ECO:0000256" key="7">
    <source>
        <dbReference type="ARBA" id="ARBA00023136"/>
    </source>
</evidence>
<keyword evidence="6 9" id="KW-1133">Transmembrane helix</keyword>
<dbReference type="EMBL" id="MCFE01000200">
    <property type="protein sequence ID" value="ORX94620.1"/>
    <property type="molecule type" value="Genomic_DNA"/>
</dbReference>
<evidence type="ECO:0000256" key="9">
    <source>
        <dbReference type="SAM" id="Phobius"/>
    </source>
</evidence>
<comment type="similarity">
    <text evidence="2">Belongs to the amino acid/polyamine transporter 2 family.</text>
</comment>
<name>A0A1Y1Y9C4_9FUNG</name>
<comment type="caution">
    <text evidence="11">The sequence shown here is derived from an EMBL/GenBank/DDBJ whole genome shotgun (WGS) entry which is preliminary data.</text>
</comment>
<evidence type="ECO:0000313" key="12">
    <source>
        <dbReference type="Proteomes" id="UP000193498"/>
    </source>
</evidence>
<evidence type="ECO:0000313" key="11">
    <source>
        <dbReference type="EMBL" id="ORX94620.1"/>
    </source>
</evidence>
<dbReference type="Proteomes" id="UP000193498">
    <property type="component" value="Unassembled WGS sequence"/>
</dbReference>
<sequence length="456" mass="50496">MAENVDHTIDPTDEPQKSSRALAEEGVPETSREEAGTSTIPEVSFNLLNCIIGSGIFGLPFALKEAGFFVGILFLAFVAYLTHLSLNLLVRSGRKAGIYEYGLLAEHSLGKAGFHFLNFINWVDCFGSAITYLMIIGDTLPVLAQVYFPHVGLFQSRAWTIVIVSLLFVLPICFWRTPSSLAKLSIISVICLPIMVVIVALRAPLYSKEHHPRYDWFGENVFPAIGIMGFSYVTTPVAFMNYLSLARPNSTRWSRVTGYAVSGSLFCYLLFAIVGYVSFGDQVQDNIFKSFPPTDPYINFARLCMVITMVLTFPMMFYPARSTWNVVLGFETETKLPTRREHLFTTLGLFSLCVVTSVLVRDLGKTYELIGAVCSSGLAYLMPAAIYISLYWRSPGLGSPAEHSPLVAPSSHSTRSFTQPRWSDQVAVVVLVVFGFLAMIIGTGATLQDILREHGY</sequence>
<reference evidence="11 12" key="1">
    <citation type="submission" date="2016-07" db="EMBL/GenBank/DDBJ databases">
        <title>Pervasive Adenine N6-methylation of Active Genes in Fungi.</title>
        <authorList>
            <consortium name="DOE Joint Genome Institute"/>
            <person name="Mondo S.J."/>
            <person name="Dannebaum R.O."/>
            <person name="Kuo R.C."/>
            <person name="Labutti K."/>
            <person name="Haridas S."/>
            <person name="Kuo A."/>
            <person name="Salamov A."/>
            <person name="Ahrendt S.R."/>
            <person name="Lipzen A."/>
            <person name="Sullivan W."/>
            <person name="Andreopoulos W.B."/>
            <person name="Clum A."/>
            <person name="Lindquist E."/>
            <person name="Daum C."/>
            <person name="Ramamoorthy G.K."/>
            <person name="Gryganskyi A."/>
            <person name="Culley D."/>
            <person name="Magnuson J.K."/>
            <person name="James T.Y."/>
            <person name="O'Malley M.A."/>
            <person name="Stajich J.E."/>
            <person name="Spatafora J.W."/>
            <person name="Visel A."/>
            <person name="Grigoriev I.V."/>
        </authorList>
    </citation>
    <scope>NUCLEOTIDE SEQUENCE [LARGE SCALE GENOMIC DNA]</scope>
    <source>
        <strain evidence="11 12">CBS 931.73</strain>
    </source>
</reference>
<dbReference type="AlphaFoldDB" id="A0A1Y1Y9C4"/>
<evidence type="ECO:0000259" key="10">
    <source>
        <dbReference type="Pfam" id="PF01490"/>
    </source>
</evidence>
<feature type="transmembrane region" description="Helical" evidence="9">
    <location>
        <begin position="181"/>
        <end position="201"/>
    </location>
</feature>
<protein>
    <recommendedName>
        <fullName evidence="10">Amino acid transporter transmembrane domain-containing protein</fullName>
    </recommendedName>
</protein>
<organism evidence="11 12">
    <name type="scientific">Basidiobolus meristosporus CBS 931.73</name>
    <dbReference type="NCBI Taxonomy" id="1314790"/>
    <lineage>
        <taxon>Eukaryota</taxon>
        <taxon>Fungi</taxon>
        <taxon>Fungi incertae sedis</taxon>
        <taxon>Zoopagomycota</taxon>
        <taxon>Entomophthoromycotina</taxon>
        <taxon>Basidiobolomycetes</taxon>
        <taxon>Basidiobolales</taxon>
        <taxon>Basidiobolaceae</taxon>
        <taxon>Basidiobolus</taxon>
    </lineage>
</organism>
<dbReference type="InParanoid" id="A0A1Y1Y9C4"/>
<dbReference type="STRING" id="1314790.A0A1Y1Y9C4"/>
<feature type="transmembrane region" description="Helical" evidence="9">
    <location>
        <begin position="68"/>
        <end position="90"/>
    </location>
</feature>
<evidence type="ECO:0000256" key="1">
    <source>
        <dbReference type="ARBA" id="ARBA00004141"/>
    </source>
</evidence>
<feature type="transmembrane region" description="Helical" evidence="9">
    <location>
        <begin position="43"/>
        <end position="62"/>
    </location>
</feature>
<dbReference type="PANTHER" id="PTHR22950:SF458">
    <property type="entry name" value="SODIUM-COUPLED NEUTRAL AMINO ACID TRANSPORTER 11-RELATED"/>
    <property type="match status" value="1"/>
</dbReference>
<feature type="region of interest" description="Disordered" evidence="8">
    <location>
        <begin position="1"/>
        <end position="37"/>
    </location>
</feature>